<accession>A0A1G6UD83</accession>
<name>A0A1G6UD83_9SPHI</name>
<evidence type="ECO:0000256" key="5">
    <source>
        <dbReference type="SAM" id="SignalP"/>
    </source>
</evidence>
<dbReference type="PROSITE" id="PS51257">
    <property type="entry name" value="PROKAR_LIPOPROTEIN"/>
    <property type="match status" value="1"/>
</dbReference>
<dbReference type="Proteomes" id="UP000199072">
    <property type="component" value="Unassembled WGS sequence"/>
</dbReference>
<dbReference type="RefSeq" id="WP_091143970.1">
    <property type="nucleotide sequence ID" value="NZ_FNAI01000001.1"/>
</dbReference>
<evidence type="ECO:0000259" key="6">
    <source>
        <dbReference type="PROSITE" id="PS51352"/>
    </source>
</evidence>
<keyword evidence="5" id="KW-0732">Signal</keyword>
<gene>
    <name evidence="7" type="ORF">SAMN05216464_101590</name>
</gene>
<dbReference type="InterPro" id="IPR025380">
    <property type="entry name" value="DUF4369"/>
</dbReference>
<feature type="chain" id="PRO_5011631842" evidence="5">
    <location>
        <begin position="24"/>
        <end position="397"/>
    </location>
</feature>
<dbReference type="CDD" id="cd02966">
    <property type="entry name" value="TlpA_like_family"/>
    <property type="match status" value="1"/>
</dbReference>
<evidence type="ECO:0000256" key="2">
    <source>
        <dbReference type="ARBA" id="ARBA00022748"/>
    </source>
</evidence>
<dbReference type="PANTHER" id="PTHR42852:SF6">
    <property type="entry name" value="THIOL:DISULFIDE INTERCHANGE PROTEIN DSBE"/>
    <property type="match status" value="1"/>
</dbReference>
<dbReference type="STRING" id="1391627.SAMN05216464_101590"/>
<sequence>MKKTILNCLAASLMLAGCSNKSADQSGYVINGSLKGISSGTIKLQSYNEDDRSSKTVDSGTVTNGTFKLQGQLDAPQMMTLTIEPGKWSFNVFVDNATVTVTADTAGAEHYDYTKYGEGKGAQLKKFTEQGSKNYDDWMAYQNDPGQKKFDPVYAELDKKFKAAGNNVDAQYKVRDQMDSVRKVQQAWQKTKIDEYITKNPSSVAGVYMFNNLYQFSSDMPVTTLEATLNKFTGEAKSSAYYKSLAASLAKLKAVQPGAVAPDFTLLKRDSSKYTLSSTRGKYTMIDFWASWCHPCRQAIPHWKSVYQKYNAKGFEIVSVSDDSKWKDWFKAMDVEKMPWTQVCDEFPIKNMPSRIGSLYMTTYIPYYVLLDKEGKILVSSGDEKKIDEKLKEVFGS</sequence>
<dbReference type="GO" id="GO:0017004">
    <property type="term" value="P:cytochrome complex assembly"/>
    <property type="evidence" value="ECO:0007669"/>
    <property type="project" value="UniProtKB-KW"/>
</dbReference>
<proteinExistence type="predicted"/>
<evidence type="ECO:0000256" key="3">
    <source>
        <dbReference type="ARBA" id="ARBA00023157"/>
    </source>
</evidence>
<dbReference type="GO" id="GO:0030313">
    <property type="term" value="C:cell envelope"/>
    <property type="evidence" value="ECO:0007669"/>
    <property type="project" value="UniProtKB-SubCell"/>
</dbReference>
<dbReference type="GO" id="GO:0016853">
    <property type="term" value="F:isomerase activity"/>
    <property type="evidence" value="ECO:0007669"/>
    <property type="project" value="UniProtKB-KW"/>
</dbReference>
<dbReference type="InterPro" id="IPR036249">
    <property type="entry name" value="Thioredoxin-like_sf"/>
</dbReference>
<protein>
    <submittedName>
        <fullName evidence="7">Thiol-disulfide isomerase or thioredoxin</fullName>
    </submittedName>
</protein>
<keyword evidence="3" id="KW-1015">Disulfide bond</keyword>
<dbReference type="InterPro" id="IPR000866">
    <property type="entry name" value="AhpC/TSA"/>
</dbReference>
<reference evidence="7 8" key="1">
    <citation type="submission" date="2016-10" db="EMBL/GenBank/DDBJ databases">
        <authorList>
            <person name="de Groot N.N."/>
        </authorList>
    </citation>
    <scope>NUCLEOTIDE SEQUENCE [LARGE SCALE GENOMIC DNA]</scope>
    <source>
        <strain evidence="7 8">47C3B</strain>
    </source>
</reference>
<feature type="signal peptide" evidence="5">
    <location>
        <begin position="1"/>
        <end position="23"/>
    </location>
</feature>
<organism evidence="7 8">
    <name type="scientific">Mucilaginibacter pineti</name>
    <dbReference type="NCBI Taxonomy" id="1391627"/>
    <lineage>
        <taxon>Bacteria</taxon>
        <taxon>Pseudomonadati</taxon>
        <taxon>Bacteroidota</taxon>
        <taxon>Sphingobacteriia</taxon>
        <taxon>Sphingobacteriales</taxon>
        <taxon>Sphingobacteriaceae</taxon>
        <taxon>Mucilaginibacter</taxon>
    </lineage>
</organism>
<dbReference type="OrthoDB" id="1069091at2"/>
<dbReference type="Pfam" id="PF00578">
    <property type="entry name" value="AhpC-TSA"/>
    <property type="match status" value="1"/>
</dbReference>
<evidence type="ECO:0000313" key="7">
    <source>
        <dbReference type="EMBL" id="SDD38547.1"/>
    </source>
</evidence>
<dbReference type="AlphaFoldDB" id="A0A1G6UD83"/>
<dbReference type="EMBL" id="FNAI01000001">
    <property type="protein sequence ID" value="SDD38547.1"/>
    <property type="molecule type" value="Genomic_DNA"/>
</dbReference>
<evidence type="ECO:0000256" key="1">
    <source>
        <dbReference type="ARBA" id="ARBA00004196"/>
    </source>
</evidence>
<keyword evidence="7" id="KW-0413">Isomerase</keyword>
<keyword evidence="4" id="KW-0676">Redox-active center</keyword>
<dbReference type="SUPFAM" id="SSF52833">
    <property type="entry name" value="Thioredoxin-like"/>
    <property type="match status" value="1"/>
</dbReference>
<keyword evidence="8" id="KW-1185">Reference proteome</keyword>
<evidence type="ECO:0000313" key="8">
    <source>
        <dbReference type="Proteomes" id="UP000199072"/>
    </source>
</evidence>
<feature type="domain" description="Thioredoxin" evidence="6">
    <location>
        <begin position="255"/>
        <end position="397"/>
    </location>
</feature>
<dbReference type="PROSITE" id="PS51352">
    <property type="entry name" value="THIOREDOXIN_2"/>
    <property type="match status" value="1"/>
</dbReference>
<dbReference type="Gene3D" id="3.40.30.10">
    <property type="entry name" value="Glutaredoxin"/>
    <property type="match status" value="1"/>
</dbReference>
<evidence type="ECO:0000256" key="4">
    <source>
        <dbReference type="ARBA" id="ARBA00023284"/>
    </source>
</evidence>
<dbReference type="InterPro" id="IPR013766">
    <property type="entry name" value="Thioredoxin_domain"/>
</dbReference>
<dbReference type="InterPro" id="IPR050553">
    <property type="entry name" value="Thioredoxin_ResA/DsbE_sf"/>
</dbReference>
<keyword evidence="2" id="KW-0201">Cytochrome c-type biogenesis</keyword>
<dbReference type="Pfam" id="PF14289">
    <property type="entry name" value="DUF4369"/>
    <property type="match status" value="1"/>
</dbReference>
<dbReference type="PANTHER" id="PTHR42852">
    <property type="entry name" value="THIOL:DISULFIDE INTERCHANGE PROTEIN DSBE"/>
    <property type="match status" value="1"/>
</dbReference>
<comment type="subcellular location">
    <subcellularLocation>
        <location evidence="1">Cell envelope</location>
    </subcellularLocation>
</comment>